<organism evidence="2 3">
    <name type="scientific">Leptospira sarikeiensis</name>
    <dbReference type="NCBI Taxonomy" id="2484943"/>
    <lineage>
        <taxon>Bacteria</taxon>
        <taxon>Pseudomonadati</taxon>
        <taxon>Spirochaetota</taxon>
        <taxon>Spirochaetia</taxon>
        <taxon>Leptospirales</taxon>
        <taxon>Leptospiraceae</taxon>
        <taxon>Leptospira</taxon>
    </lineage>
</organism>
<name>A0A4R9KDG9_9LEPT</name>
<keyword evidence="1" id="KW-1133">Transmembrane helix</keyword>
<evidence type="ECO:0000256" key="1">
    <source>
        <dbReference type="SAM" id="Phobius"/>
    </source>
</evidence>
<evidence type="ECO:0000313" key="2">
    <source>
        <dbReference type="EMBL" id="TGL63212.1"/>
    </source>
</evidence>
<feature type="transmembrane region" description="Helical" evidence="1">
    <location>
        <begin position="9"/>
        <end position="28"/>
    </location>
</feature>
<keyword evidence="1" id="KW-0472">Membrane</keyword>
<comment type="caution">
    <text evidence="2">The sequence shown here is derived from an EMBL/GenBank/DDBJ whole genome shotgun (WGS) entry which is preliminary data.</text>
</comment>
<dbReference type="Proteomes" id="UP000297762">
    <property type="component" value="Unassembled WGS sequence"/>
</dbReference>
<feature type="transmembrane region" description="Helical" evidence="1">
    <location>
        <begin position="70"/>
        <end position="89"/>
    </location>
</feature>
<dbReference type="RefSeq" id="WP_135648303.1">
    <property type="nucleotide sequence ID" value="NZ_RQGF01000012.1"/>
</dbReference>
<dbReference type="EMBL" id="RQGF01000012">
    <property type="protein sequence ID" value="TGL63212.1"/>
    <property type="molecule type" value="Genomic_DNA"/>
</dbReference>
<dbReference type="AlphaFoldDB" id="A0A4R9KDG9"/>
<feature type="transmembrane region" description="Helical" evidence="1">
    <location>
        <begin position="40"/>
        <end position="58"/>
    </location>
</feature>
<reference evidence="2" key="1">
    <citation type="journal article" date="2019" name="PLoS Negl. Trop. Dis.">
        <title>Revisiting the worldwide diversity of Leptospira species in the environment.</title>
        <authorList>
            <person name="Vincent A.T."/>
            <person name="Schiettekatte O."/>
            <person name="Bourhy P."/>
            <person name="Veyrier F.J."/>
            <person name="Picardeau M."/>
        </authorList>
    </citation>
    <scope>NUCLEOTIDE SEQUENCE [LARGE SCALE GENOMIC DNA]</scope>
    <source>
        <strain evidence="2">201702455</strain>
    </source>
</reference>
<sequence length="138" mass="15346">MTKSDSKVLFYVLSEILFIPLCMFFFFPPENMREGLFREILSSLSPPVVVLITIGLLMDKFSSWKADIGMILISGPGLALASMNLIHLSIQSSDEALRENALKLSPVRGTLICGSLVLFGALLYYWGNRKSKNVNLSQ</sequence>
<proteinExistence type="predicted"/>
<evidence type="ECO:0000313" key="3">
    <source>
        <dbReference type="Proteomes" id="UP000297762"/>
    </source>
</evidence>
<feature type="transmembrane region" description="Helical" evidence="1">
    <location>
        <begin position="109"/>
        <end position="127"/>
    </location>
</feature>
<keyword evidence="1" id="KW-0812">Transmembrane</keyword>
<keyword evidence="3" id="KW-1185">Reference proteome</keyword>
<protein>
    <submittedName>
        <fullName evidence="2">Uncharacterized protein</fullName>
    </submittedName>
</protein>
<gene>
    <name evidence="2" type="ORF">EHQ64_04415</name>
</gene>
<accession>A0A4R9KDG9</accession>